<dbReference type="NCBIfam" id="TIGR00040">
    <property type="entry name" value="yfcE"/>
    <property type="match status" value="1"/>
</dbReference>
<gene>
    <name evidence="4" type="ORF">IAB80_08145</name>
</gene>
<protein>
    <recommendedName>
        <fullName evidence="2">Phosphoesterase</fullName>
        <ecNumber evidence="2">3.1.4.-</ecNumber>
    </recommendedName>
</protein>
<proteinExistence type="inferred from homology"/>
<dbReference type="InterPro" id="IPR024654">
    <property type="entry name" value="Calcineurin-like_PHP_lpxH"/>
</dbReference>
<dbReference type="InterPro" id="IPR000979">
    <property type="entry name" value="Phosphodiesterase_MJ0936/Vps29"/>
</dbReference>
<dbReference type="Pfam" id="PF12850">
    <property type="entry name" value="Metallophos_2"/>
    <property type="match status" value="1"/>
</dbReference>
<sequence length="166" mass="18602">MMYIGLISDTHGVFDRPFMDFLGPVDEIWHAGDFGSADTAQKIADFKPLKGVYGNADGYDLRLEFPGHLVFDCGGMKVLMTHIGGYPGRYDRRALALIDEHRPDLFVCGHSHILRVMPDRKRDMMVLNPGAAGIYGIHLVRTALRFHIDSGGIHDMEVFELDKKQG</sequence>
<dbReference type="Gene3D" id="3.60.21.10">
    <property type="match status" value="1"/>
</dbReference>
<evidence type="ECO:0000313" key="4">
    <source>
        <dbReference type="EMBL" id="MBO8478842.1"/>
    </source>
</evidence>
<comment type="caution">
    <text evidence="4">The sequence shown here is derived from an EMBL/GenBank/DDBJ whole genome shotgun (WGS) entry which is preliminary data.</text>
</comment>
<evidence type="ECO:0000313" key="5">
    <source>
        <dbReference type="Proteomes" id="UP000823771"/>
    </source>
</evidence>
<evidence type="ECO:0000256" key="1">
    <source>
        <dbReference type="ARBA" id="ARBA00008950"/>
    </source>
</evidence>
<feature type="domain" description="Calcineurin-like phosphoesterase" evidence="3">
    <location>
        <begin position="2"/>
        <end position="150"/>
    </location>
</feature>
<dbReference type="AlphaFoldDB" id="A0A9D9IUB7"/>
<reference evidence="4" key="1">
    <citation type="submission" date="2020-10" db="EMBL/GenBank/DDBJ databases">
        <authorList>
            <person name="Gilroy R."/>
        </authorList>
    </citation>
    <scope>NUCLEOTIDE SEQUENCE</scope>
    <source>
        <strain evidence="4">2478</strain>
    </source>
</reference>
<comment type="cofactor">
    <cofactor evidence="2">
        <name>a divalent metal cation</name>
        <dbReference type="ChEBI" id="CHEBI:60240"/>
    </cofactor>
</comment>
<dbReference type="InterPro" id="IPR029052">
    <property type="entry name" value="Metallo-depent_PP-like"/>
</dbReference>
<dbReference type="GO" id="GO:0016787">
    <property type="term" value="F:hydrolase activity"/>
    <property type="evidence" value="ECO:0007669"/>
    <property type="project" value="UniProtKB-UniRule"/>
</dbReference>
<organism evidence="4 5">
    <name type="scientific">Candidatus Cryptobacteroides excrementipullorum</name>
    <dbReference type="NCBI Taxonomy" id="2840761"/>
    <lineage>
        <taxon>Bacteria</taxon>
        <taxon>Pseudomonadati</taxon>
        <taxon>Bacteroidota</taxon>
        <taxon>Bacteroidia</taxon>
        <taxon>Bacteroidales</taxon>
        <taxon>Candidatus Cryptobacteroides</taxon>
    </lineage>
</organism>
<dbReference type="GO" id="GO:0046872">
    <property type="term" value="F:metal ion binding"/>
    <property type="evidence" value="ECO:0007669"/>
    <property type="project" value="UniProtKB-KW"/>
</dbReference>
<dbReference type="SUPFAM" id="SSF56300">
    <property type="entry name" value="Metallo-dependent phosphatases"/>
    <property type="match status" value="1"/>
</dbReference>
<comment type="similarity">
    <text evidence="1 2">Belongs to the metallophosphoesterase superfamily. YfcE family.</text>
</comment>
<dbReference type="EC" id="3.1.4.-" evidence="2"/>
<dbReference type="EMBL" id="JADILZ010000077">
    <property type="protein sequence ID" value="MBO8478842.1"/>
    <property type="molecule type" value="Genomic_DNA"/>
</dbReference>
<evidence type="ECO:0000256" key="2">
    <source>
        <dbReference type="RuleBase" id="RU362039"/>
    </source>
</evidence>
<evidence type="ECO:0000259" key="3">
    <source>
        <dbReference type="Pfam" id="PF12850"/>
    </source>
</evidence>
<reference evidence="4" key="2">
    <citation type="journal article" date="2021" name="PeerJ">
        <title>Extensive microbial diversity within the chicken gut microbiome revealed by metagenomics and culture.</title>
        <authorList>
            <person name="Gilroy R."/>
            <person name="Ravi A."/>
            <person name="Getino M."/>
            <person name="Pursley I."/>
            <person name="Horton D.L."/>
            <person name="Alikhan N.F."/>
            <person name="Baker D."/>
            <person name="Gharbi K."/>
            <person name="Hall N."/>
            <person name="Watson M."/>
            <person name="Adriaenssens E.M."/>
            <person name="Foster-Nyarko E."/>
            <person name="Jarju S."/>
            <person name="Secka A."/>
            <person name="Antonio M."/>
            <person name="Oren A."/>
            <person name="Chaudhuri R.R."/>
            <person name="La Ragione R."/>
            <person name="Hildebrand F."/>
            <person name="Pallen M.J."/>
        </authorList>
    </citation>
    <scope>NUCLEOTIDE SEQUENCE</scope>
    <source>
        <strain evidence="4">2478</strain>
    </source>
</reference>
<dbReference type="Proteomes" id="UP000823771">
    <property type="component" value="Unassembled WGS sequence"/>
</dbReference>
<name>A0A9D9IUB7_9BACT</name>
<keyword evidence="2" id="KW-0479">Metal-binding</keyword>
<accession>A0A9D9IUB7</accession>